<dbReference type="EMBL" id="GG692402">
    <property type="protein sequence ID" value="EER31042.1"/>
    <property type="molecule type" value="Genomic_DNA"/>
</dbReference>
<sequence>MATSKESESVSKPNQSSITCLATILFLLGIQYNIMALILKRNSAKSSGLTGFFFNVLPYSCSVKFLIATVVVQNLEDRRYSHSTETVKEYNIVKARFSPSPWWLVMAFLVFVVVLIVNKRSEFKDYRISFISVVFSVISFITLASWGCFNVEFKESL</sequence>
<dbReference type="HOGENOM" id="CLU_1677642_0_0_1"/>
<keyword evidence="1" id="KW-1133">Transmembrane helix</keyword>
<evidence type="ECO:0000313" key="3">
    <source>
        <dbReference type="Proteomes" id="UP000002037"/>
    </source>
</evidence>
<dbReference type="KEGG" id="ctp:CTRG_05494"/>
<reference evidence="2 3" key="1">
    <citation type="journal article" date="2009" name="Nature">
        <title>Evolution of pathogenicity and sexual reproduction in eight Candida genomes.</title>
        <authorList>
            <person name="Butler G."/>
            <person name="Rasmussen M.D."/>
            <person name="Lin M.F."/>
            <person name="Santos M.A."/>
            <person name="Sakthikumar S."/>
            <person name="Munro C.A."/>
            <person name="Rheinbay E."/>
            <person name="Grabherr M."/>
            <person name="Forche A."/>
            <person name="Reedy J.L."/>
            <person name="Agrafioti I."/>
            <person name="Arnaud M.B."/>
            <person name="Bates S."/>
            <person name="Brown A.J."/>
            <person name="Brunke S."/>
            <person name="Costanzo M.C."/>
            <person name="Fitzpatrick D.A."/>
            <person name="de Groot P.W."/>
            <person name="Harris D."/>
            <person name="Hoyer L.L."/>
            <person name="Hube B."/>
            <person name="Klis F.M."/>
            <person name="Kodira C."/>
            <person name="Lennard N."/>
            <person name="Logue M.E."/>
            <person name="Martin R."/>
            <person name="Neiman A.M."/>
            <person name="Nikolaou E."/>
            <person name="Quail M.A."/>
            <person name="Quinn J."/>
            <person name="Santos M.C."/>
            <person name="Schmitzberger F.F."/>
            <person name="Sherlock G."/>
            <person name="Shah P."/>
            <person name="Silverstein K.A."/>
            <person name="Skrzypek M.S."/>
            <person name="Soll D."/>
            <person name="Staggs R."/>
            <person name="Stansfield I."/>
            <person name="Stumpf M.P."/>
            <person name="Sudbery P.E."/>
            <person name="Srikantha T."/>
            <person name="Zeng Q."/>
            <person name="Berman J."/>
            <person name="Berriman M."/>
            <person name="Heitman J."/>
            <person name="Gow N.A."/>
            <person name="Lorenz M.C."/>
            <person name="Birren B.W."/>
            <person name="Kellis M."/>
            <person name="Cuomo C.A."/>
        </authorList>
    </citation>
    <scope>NUCLEOTIDE SEQUENCE [LARGE SCALE GENOMIC DNA]</scope>
    <source>
        <strain evidence="3">ATCC MYA-3404 / T1</strain>
    </source>
</reference>
<keyword evidence="3" id="KW-1185">Reference proteome</keyword>
<feature type="transmembrane region" description="Helical" evidence="1">
    <location>
        <begin position="100"/>
        <end position="117"/>
    </location>
</feature>
<proteinExistence type="predicted"/>
<dbReference type="RefSeq" id="XP_002551196.1">
    <property type="nucleotide sequence ID" value="XM_002551150.1"/>
</dbReference>
<keyword evidence="1" id="KW-0812">Transmembrane</keyword>
<keyword evidence="1" id="KW-0472">Membrane</keyword>
<dbReference type="GeneID" id="8300552"/>
<evidence type="ECO:0000256" key="1">
    <source>
        <dbReference type="SAM" id="Phobius"/>
    </source>
</evidence>
<accession>C5MHE0</accession>
<dbReference type="AlphaFoldDB" id="C5MHE0"/>
<gene>
    <name evidence="2" type="ORF">CTRG_05494</name>
</gene>
<evidence type="ECO:0000313" key="2">
    <source>
        <dbReference type="EMBL" id="EER31042.1"/>
    </source>
</evidence>
<feature type="transmembrane region" description="Helical" evidence="1">
    <location>
        <begin position="51"/>
        <end position="72"/>
    </location>
</feature>
<feature type="transmembrane region" description="Helical" evidence="1">
    <location>
        <begin position="129"/>
        <end position="147"/>
    </location>
</feature>
<name>C5MHE0_CANTT</name>
<organism evidence="2 3">
    <name type="scientific">Candida tropicalis (strain ATCC MYA-3404 / T1)</name>
    <name type="common">Yeast</name>
    <dbReference type="NCBI Taxonomy" id="294747"/>
    <lineage>
        <taxon>Eukaryota</taxon>
        <taxon>Fungi</taxon>
        <taxon>Dikarya</taxon>
        <taxon>Ascomycota</taxon>
        <taxon>Saccharomycotina</taxon>
        <taxon>Pichiomycetes</taxon>
        <taxon>Debaryomycetaceae</taxon>
        <taxon>Candida/Lodderomyces clade</taxon>
        <taxon>Candida</taxon>
    </lineage>
</organism>
<feature type="transmembrane region" description="Helical" evidence="1">
    <location>
        <begin position="16"/>
        <end position="39"/>
    </location>
</feature>
<dbReference type="VEuPathDB" id="FungiDB:CTRG_05494"/>
<protein>
    <submittedName>
        <fullName evidence="2">Uncharacterized protein</fullName>
    </submittedName>
</protein>
<dbReference type="Proteomes" id="UP000002037">
    <property type="component" value="Unassembled WGS sequence"/>
</dbReference>